<evidence type="ECO:0000313" key="2">
    <source>
        <dbReference type="Proteomes" id="UP000002384"/>
    </source>
</evidence>
<sequence>MEEKLKKLISDISSKIQHFILRWYGYFDEEGNYHHQKQIPLIVVRIFQKLGKLVALVP</sequence>
<protein>
    <submittedName>
        <fullName evidence="1">Uncharacterized protein</fullName>
    </submittedName>
</protein>
<proteinExistence type="predicted"/>
<dbReference type="HOGENOM" id="CLU_2971854_0_0_3"/>
<dbReference type="AlphaFoldDB" id="B7KMC4"/>
<accession>B7KMC4</accession>
<name>B7KMC4_GLOC7</name>
<dbReference type="Proteomes" id="UP000002384">
    <property type="component" value="Plasmid pP742402"/>
</dbReference>
<keyword evidence="1" id="KW-0614">Plasmid</keyword>
<geneLocation type="plasmid" evidence="1 2">
    <name>pP742402</name>
</geneLocation>
<dbReference type="RefSeq" id="WP_012599453.1">
    <property type="nucleotide sequence ID" value="NC_011737.1"/>
</dbReference>
<organism evidence="1 2">
    <name type="scientific">Gloeothece citriformis (strain PCC 7424)</name>
    <name type="common">Cyanothece sp. (strain PCC 7424)</name>
    <dbReference type="NCBI Taxonomy" id="65393"/>
    <lineage>
        <taxon>Bacteria</taxon>
        <taxon>Bacillati</taxon>
        <taxon>Cyanobacteriota</taxon>
        <taxon>Cyanophyceae</taxon>
        <taxon>Oscillatoriophycideae</taxon>
        <taxon>Chroococcales</taxon>
        <taxon>Aphanothecaceae</taxon>
        <taxon>Gloeothece</taxon>
        <taxon>Gloeothece citriformis</taxon>
    </lineage>
</organism>
<gene>
    <name evidence="1" type="ordered locus">PCC7424_5363</name>
</gene>
<dbReference type="KEGG" id="cyc:PCC7424_5363"/>
<keyword evidence="2" id="KW-1185">Reference proteome</keyword>
<dbReference type="EMBL" id="CP001293">
    <property type="protein sequence ID" value="ACK73946.1"/>
    <property type="molecule type" value="Genomic_DNA"/>
</dbReference>
<reference evidence="2" key="1">
    <citation type="journal article" date="2011" name="MBio">
        <title>Novel metabolic attributes of the genus Cyanothece, comprising a group of unicellular nitrogen-fixing Cyanobacteria.</title>
        <authorList>
            <person name="Bandyopadhyay A."/>
            <person name="Elvitigala T."/>
            <person name="Welsh E."/>
            <person name="Stockel J."/>
            <person name="Liberton M."/>
            <person name="Min H."/>
            <person name="Sherman L.A."/>
            <person name="Pakrasi H.B."/>
        </authorList>
    </citation>
    <scope>NUCLEOTIDE SEQUENCE [LARGE SCALE GENOMIC DNA]</scope>
    <source>
        <strain evidence="2">PCC 7424</strain>
        <plasmid evidence="2">pP742402</plasmid>
    </source>
</reference>
<evidence type="ECO:0000313" key="1">
    <source>
        <dbReference type="EMBL" id="ACK73946.1"/>
    </source>
</evidence>